<comment type="similarity">
    <text evidence="1">Belongs to the F420H(2)-dependent quinone reductase family.</text>
</comment>
<comment type="catalytic activity">
    <reaction evidence="2">
        <text>oxidized coenzyme F420-(gamma-L-Glu)(n) + a quinol + H(+) = reduced coenzyme F420-(gamma-L-Glu)(n) + a quinone</text>
        <dbReference type="Rhea" id="RHEA:39663"/>
        <dbReference type="Rhea" id="RHEA-COMP:12939"/>
        <dbReference type="Rhea" id="RHEA-COMP:14378"/>
        <dbReference type="ChEBI" id="CHEBI:15378"/>
        <dbReference type="ChEBI" id="CHEBI:24646"/>
        <dbReference type="ChEBI" id="CHEBI:132124"/>
        <dbReference type="ChEBI" id="CHEBI:133980"/>
        <dbReference type="ChEBI" id="CHEBI:139511"/>
    </reaction>
</comment>
<evidence type="ECO:0000256" key="1">
    <source>
        <dbReference type="ARBA" id="ARBA00008710"/>
    </source>
</evidence>
<dbReference type="InterPro" id="IPR012349">
    <property type="entry name" value="Split_barrel_FMN-bd"/>
</dbReference>
<dbReference type="NCBIfam" id="TIGR00026">
    <property type="entry name" value="hi_GC_TIGR00026"/>
    <property type="match status" value="1"/>
</dbReference>
<organism evidence="3">
    <name type="scientific">hydrothermal vent metagenome</name>
    <dbReference type="NCBI Taxonomy" id="652676"/>
    <lineage>
        <taxon>unclassified sequences</taxon>
        <taxon>metagenomes</taxon>
        <taxon>ecological metagenomes</taxon>
    </lineage>
</organism>
<proteinExistence type="inferred from homology"/>
<name>A0A3B0V0Q5_9ZZZZ</name>
<dbReference type="Pfam" id="PF04075">
    <property type="entry name" value="F420H2_quin_red"/>
    <property type="match status" value="1"/>
</dbReference>
<dbReference type="GO" id="GO:0016491">
    <property type="term" value="F:oxidoreductase activity"/>
    <property type="evidence" value="ECO:0007669"/>
    <property type="project" value="InterPro"/>
</dbReference>
<accession>A0A3B0V0Q5</accession>
<dbReference type="PANTHER" id="PTHR39428">
    <property type="entry name" value="F420H(2)-DEPENDENT QUINONE REDUCTASE RV1261C"/>
    <property type="match status" value="1"/>
</dbReference>
<dbReference type="GO" id="GO:0070967">
    <property type="term" value="F:coenzyme F420 binding"/>
    <property type="evidence" value="ECO:0007669"/>
    <property type="project" value="TreeGrafter"/>
</dbReference>
<protein>
    <submittedName>
        <fullName evidence="3">AclJ</fullName>
    </submittedName>
</protein>
<dbReference type="PANTHER" id="PTHR39428:SF1">
    <property type="entry name" value="F420H(2)-DEPENDENT QUINONE REDUCTASE RV1261C"/>
    <property type="match status" value="1"/>
</dbReference>
<dbReference type="InterPro" id="IPR004378">
    <property type="entry name" value="F420H2_quin_Rdtase"/>
</dbReference>
<sequence length="138" mass="15254">MSDANDWNKKVIEEFRANEGKVGGMFADMNLLLLHNTGAKSGLPRINPVVYLADGDQYVVIASKAGAPTNPDWYYNIVANPQVSVEVGSEQFEVVATVAEEPERSQLYEKMATLYPGFAEYAQKTTRIIPVIVLSRKS</sequence>
<dbReference type="SUPFAM" id="SSF50475">
    <property type="entry name" value="FMN-binding split barrel"/>
    <property type="match status" value="1"/>
</dbReference>
<dbReference type="EMBL" id="UOEU01000647">
    <property type="protein sequence ID" value="VAW37028.1"/>
    <property type="molecule type" value="Genomic_DNA"/>
</dbReference>
<dbReference type="AlphaFoldDB" id="A0A3B0V0Q5"/>
<dbReference type="Gene3D" id="2.30.110.10">
    <property type="entry name" value="Electron Transport, Fmn-binding Protein, Chain A"/>
    <property type="match status" value="1"/>
</dbReference>
<evidence type="ECO:0000256" key="2">
    <source>
        <dbReference type="ARBA" id="ARBA00049106"/>
    </source>
</evidence>
<evidence type="ECO:0000313" key="3">
    <source>
        <dbReference type="EMBL" id="VAW37028.1"/>
    </source>
</evidence>
<gene>
    <name evidence="3" type="ORF">MNBD_CHLOROFLEXI01-3178</name>
</gene>
<reference evidence="3" key="1">
    <citation type="submission" date="2018-06" db="EMBL/GenBank/DDBJ databases">
        <authorList>
            <person name="Zhirakovskaya E."/>
        </authorList>
    </citation>
    <scope>NUCLEOTIDE SEQUENCE</scope>
</reference>
<dbReference type="GO" id="GO:0005886">
    <property type="term" value="C:plasma membrane"/>
    <property type="evidence" value="ECO:0007669"/>
    <property type="project" value="TreeGrafter"/>
</dbReference>